<dbReference type="PANTHER" id="PTHR31490:SF3">
    <property type="entry name" value="GLYCOSYL HYDROLASE FAMILY 10 PROTEIN"/>
    <property type="match status" value="1"/>
</dbReference>
<dbReference type="Proteomes" id="UP000504610">
    <property type="component" value="Chromosome 7"/>
</dbReference>
<reference evidence="1" key="1">
    <citation type="journal article" date="2019" name="Database">
        <title>The radish genome database (RadishGD): an integrated information resource for radish genomics.</title>
        <authorList>
            <person name="Yu H.J."/>
            <person name="Baek S."/>
            <person name="Lee Y.J."/>
            <person name="Cho A."/>
            <person name="Mun J.H."/>
        </authorList>
    </citation>
    <scope>NUCLEOTIDE SEQUENCE [LARGE SCALE GENOMIC DNA]</scope>
    <source>
        <strain evidence="1">cv. WK10039</strain>
    </source>
</reference>
<sequence length="222" mass="25526">MYEGSEAEEKSRTRETTLQWRNAERRRSFCVRQRHSQKRRCSLHTSLHIAQSHAKHHLLLLQLSIDHSPSDLNKLNEAGSASADRVKSKVEIRRRHIKLHRFCICKTRLLVFPQRLLLDSPSQLSIIFFETSNDDGETQLEVASPSLQPFTQDQWKNNQDYFINTARKRAVTIHVAKENGENVEGAVVNVEQISKDFPIGSAISKTILGDLKTYSCYEAEQI</sequence>
<dbReference type="GO" id="GO:0005975">
    <property type="term" value="P:carbohydrate metabolic process"/>
    <property type="evidence" value="ECO:0007669"/>
    <property type="project" value="InterPro"/>
</dbReference>
<dbReference type="AlphaFoldDB" id="A0A9W3C5S5"/>
<dbReference type="GO" id="GO:0004553">
    <property type="term" value="F:hydrolase activity, hydrolyzing O-glycosyl compounds"/>
    <property type="evidence" value="ECO:0007669"/>
    <property type="project" value="InterPro"/>
</dbReference>
<name>A0A9W3C5S5_RAPSA</name>
<evidence type="ECO:0000313" key="1">
    <source>
        <dbReference type="Proteomes" id="UP000504610"/>
    </source>
</evidence>
<protein>
    <submittedName>
        <fullName evidence="2">Uncharacterized protein LOC108815108</fullName>
    </submittedName>
</protein>
<dbReference type="GeneID" id="108815108"/>
<reference evidence="2" key="2">
    <citation type="submission" date="2025-08" db="UniProtKB">
        <authorList>
            <consortium name="RefSeq"/>
        </authorList>
    </citation>
    <scope>IDENTIFICATION</scope>
    <source>
        <tissue evidence="2">Leaf</tissue>
    </source>
</reference>
<keyword evidence="1" id="KW-1185">Reference proteome</keyword>
<dbReference type="PANTHER" id="PTHR31490">
    <property type="entry name" value="GLYCOSYL HYDROLASE"/>
    <property type="match status" value="1"/>
</dbReference>
<dbReference type="KEGG" id="rsz:108815108"/>
<dbReference type="InterPro" id="IPR044846">
    <property type="entry name" value="GH10"/>
</dbReference>
<gene>
    <name evidence="2" type="primary">LOC108815108</name>
</gene>
<proteinExistence type="predicted"/>
<evidence type="ECO:0000313" key="2">
    <source>
        <dbReference type="RefSeq" id="XP_056846846.1"/>
    </source>
</evidence>
<accession>A0A9W3C5S5</accession>
<dbReference type="OrthoDB" id="3055998at2759"/>
<dbReference type="RefSeq" id="XP_056846846.1">
    <property type="nucleotide sequence ID" value="XM_056990866.1"/>
</dbReference>
<organism evidence="1 2">
    <name type="scientific">Raphanus sativus</name>
    <name type="common">Radish</name>
    <name type="synonym">Raphanus raphanistrum var. sativus</name>
    <dbReference type="NCBI Taxonomy" id="3726"/>
    <lineage>
        <taxon>Eukaryota</taxon>
        <taxon>Viridiplantae</taxon>
        <taxon>Streptophyta</taxon>
        <taxon>Embryophyta</taxon>
        <taxon>Tracheophyta</taxon>
        <taxon>Spermatophyta</taxon>
        <taxon>Magnoliopsida</taxon>
        <taxon>eudicotyledons</taxon>
        <taxon>Gunneridae</taxon>
        <taxon>Pentapetalae</taxon>
        <taxon>rosids</taxon>
        <taxon>malvids</taxon>
        <taxon>Brassicales</taxon>
        <taxon>Brassicaceae</taxon>
        <taxon>Brassiceae</taxon>
        <taxon>Raphanus</taxon>
    </lineage>
</organism>